<dbReference type="PANTHER" id="PTHR34309:SF1">
    <property type="entry name" value="PROTEIN GLCG"/>
    <property type="match status" value="1"/>
</dbReference>
<keyword evidence="1" id="KW-0732">Signal</keyword>
<dbReference type="Gene3D" id="3.30.450.150">
    <property type="entry name" value="Haem-degrading domain"/>
    <property type="match status" value="1"/>
</dbReference>
<name>A0A125TZN6_9GAMM</name>
<dbReference type="PANTHER" id="PTHR34309">
    <property type="entry name" value="SLR1406 PROTEIN"/>
    <property type="match status" value="1"/>
</dbReference>
<dbReference type="InterPro" id="IPR052517">
    <property type="entry name" value="GlcG_carb_metab_protein"/>
</dbReference>
<feature type="chain" id="PRO_5007180281" evidence="1">
    <location>
        <begin position="23"/>
        <end position="165"/>
    </location>
</feature>
<evidence type="ECO:0000313" key="3">
    <source>
        <dbReference type="Proteomes" id="UP000023435"/>
    </source>
</evidence>
<dbReference type="Pfam" id="PF03928">
    <property type="entry name" value="HbpS-like"/>
    <property type="match status" value="1"/>
</dbReference>
<proteinExistence type="predicted"/>
<evidence type="ECO:0000256" key="1">
    <source>
        <dbReference type="SAM" id="SignalP"/>
    </source>
</evidence>
<protein>
    <submittedName>
        <fullName evidence="2">Protein GlcG</fullName>
    </submittedName>
</protein>
<reference evidence="2 3" key="1">
    <citation type="journal article" date="2014" name="Genome Announc.">
        <title>Draft Genome Sequence of Lysobacter capsici AZ78, a Bacterium Antagonistic to Plant-Pathogenic Oomycetes.</title>
        <authorList>
            <person name="Puopolo G."/>
            <person name="Sonego P."/>
            <person name="Engelen K."/>
            <person name="Pertot I."/>
        </authorList>
    </citation>
    <scope>NUCLEOTIDE SEQUENCE [LARGE SCALE GENOMIC DNA]</scope>
    <source>
        <strain evidence="2 3">AZ78</strain>
    </source>
</reference>
<dbReference type="SUPFAM" id="SSF143744">
    <property type="entry name" value="GlcG-like"/>
    <property type="match status" value="1"/>
</dbReference>
<dbReference type="RefSeq" id="WP_060410655.1">
    <property type="nucleotide sequence ID" value="NZ_JAJA02000003.1"/>
</dbReference>
<gene>
    <name evidence="2" type="ORF">AZ78_5253</name>
</gene>
<evidence type="ECO:0000313" key="2">
    <source>
        <dbReference type="EMBL" id="KWS02120.1"/>
    </source>
</evidence>
<feature type="signal peptide" evidence="1">
    <location>
        <begin position="1"/>
        <end position="22"/>
    </location>
</feature>
<keyword evidence="3" id="KW-1185">Reference proteome</keyword>
<dbReference type="InterPro" id="IPR038084">
    <property type="entry name" value="PduO/GlcC-like_sf"/>
</dbReference>
<sequence>MPSRHARFLALALLMPALSALALTAAAAMKIELSQRTTLNLAAVKQIAQAAEDKARAQGLSVSIAIVDDAGRLVHFQRMDGTPNSSVEVAIGKATHAVNYRRDTAFHEKLLSEGNNVVLGLPSITPIEGGVRLLHGDQVIGGIGVSGARAAQDGEIAQAGADVLK</sequence>
<organism evidence="2 3">
    <name type="scientific">Lysobacter capsici AZ78</name>
    <dbReference type="NCBI Taxonomy" id="1444315"/>
    <lineage>
        <taxon>Bacteria</taxon>
        <taxon>Pseudomonadati</taxon>
        <taxon>Pseudomonadota</taxon>
        <taxon>Gammaproteobacteria</taxon>
        <taxon>Lysobacterales</taxon>
        <taxon>Lysobacteraceae</taxon>
        <taxon>Lysobacter</taxon>
    </lineage>
</organism>
<dbReference type="AlphaFoldDB" id="A0A125TZN6"/>
<accession>A0A125TZN6</accession>
<dbReference type="EMBL" id="JAJA02000003">
    <property type="protein sequence ID" value="KWS02120.1"/>
    <property type="molecule type" value="Genomic_DNA"/>
</dbReference>
<dbReference type="Proteomes" id="UP000023435">
    <property type="component" value="Unassembled WGS sequence"/>
</dbReference>
<dbReference type="OrthoDB" id="1684899at2"/>
<dbReference type="InterPro" id="IPR005624">
    <property type="entry name" value="PduO/GlcC-like"/>
</dbReference>
<comment type="caution">
    <text evidence="2">The sequence shown here is derived from an EMBL/GenBank/DDBJ whole genome shotgun (WGS) entry which is preliminary data.</text>
</comment>